<protein>
    <submittedName>
        <fullName evidence="11">Xanthine dehydrogenase, molybdenum binding subunit, large chain</fullName>
        <ecNumber evidence="11">1.17.1.4</ecNumber>
    </submittedName>
</protein>
<dbReference type="GO" id="GO:0005506">
    <property type="term" value="F:iron ion binding"/>
    <property type="evidence" value="ECO:0007669"/>
    <property type="project" value="InterPro"/>
</dbReference>
<keyword evidence="12" id="KW-1185">Reference proteome</keyword>
<evidence type="ECO:0000256" key="6">
    <source>
        <dbReference type="ARBA" id="ARBA00023002"/>
    </source>
</evidence>
<evidence type="ECO:0000313" key="11">
    <source>
        <dbReference type="EMBL" id="CAO81614.1"/>
    </source>
</evidence>
<keyword evidence="8" id="KW-0411">Iron-sulfur</keyword>
<keyword evidence="6 11" id="KW-0560">Oxidoreductase</keyword>
<dbReference type="SMART" id="SM01008">
    <property type="entry name" value="Ald_Xan_dh_C"/>
    <property type="match status" value="1"/>
</dbReference>
<dbReference type="eggNOG" id="COG4631">
    <property type="taxonomic scope" value="Bacteria"/>
</dbReference>
<name>B0VJF4_CLOAI</name>
<dbReference type="InterPro" id="IPR037165">
    <property type="entry name" value="AldOxase/xan_DH_Mopterin-bd_sf"/>
</dbReference>
<evidence type="ECO:0000256" key="1">
    <source>
        <dbReference type="ARBA" id="ARBA00001974"/>
    </source>
</evidence>
<dbReference type="HOGENOM" id="CLU_001681_4_1_0"/>
<evidence type="ECO:0000256" key="7">
    <source>
        <dbReference type="ARBA" id="ARBA00023004"/>
    </source>
</evidence>
<feature type="domain" description="Aldehyde oxidase/xanthine dehydrogenase a/b hammerhead" evidence="10">
    <location>
        <begin position="15"/>
        <end position="122"/>
    </location>
</feature>
<dbReference type="GO" id="GO:0051536">
    <property type="term" value="F:iron-sulfur cluster binding"/>
    <property type="evidence" value="ECO:0007669"/>
    <property type="project" value="UniProtKB-KW"/>
</dbReference>
<dbReference type="SUPFAM" id="SSF56003">
    <property type="entry name" value="Molybdenum cofactor-binding domain"/>
    <property type="match status" value="1"/>
</dbReference>
<dbReference type="InterPro" id="IPR046867">
    <property type="entry name" value="AldOxase/xan_DH_MoCoBD2"/>
</dbReference>
<evidence type="ECO:0000256" key="9">
    <source>
        <dbReference type="ARBA" id="ARBA00053029"/>
    </source>
</evidence>
<dbReference type="InterPro" id="IPR036856">
    <property type="entry name" value="Ald_Oxase/Xan_DH_a/b_sf"/>
</dbReference>
<evidence type="ECO:0000256" key="8">
    <source>
        <dbReference type="ARBA" id="ARBA00023014"/>
    </source>
</evidence>
<dbReference type="SUPFAM" id="SSF54665">
    <property type="entry name" value="CO dehydrogenase molybdoprotein N-domain-like"/>
    <property type="match status" value="1"/>
</dbReference>
<dbReference type="OrthoDB" id="221297at2"/>
<dbReference type="EC" id="1.17.1.4" evidence="11"/>
<dbReference type="GO" id="GO:0004854">
    <property type="term" value="F:xanthine dehydrogenase activity"/>
    <property type="evidence" value="ECO:0007669"/>
    <property type="project" value="UniProtKB-EC"/>
</dbReference>
<comment type="similarity">
    <text evidence="2">Belongs to the xanthine dehydrogenase family.</text>
</comment>
<keyword evidence="3" id="KW-0285">Flavoprotein</keyword>
<sequence length="755" mass="83276">MNSETYHLSGTLHLCGKSHFIADEPPLQGELYAKFLFSPVAHSLITKLDISAAAKMPGVVKVITSADIPGINQIGTVIKDEPLFPEKEIMYVGQPLAMVLAEDEYIAELAVKKIILKLEELPAIFAPEDAYSKKQGYIPERKIESGDIENTLKNAPYTLKGKTATTGQEHFYLEGQRCLAIPFEGNRITLQTATQSTMEVQEVASRVLGIPANDVIIEVPRLGGAFGGKERGATIWACMAALGAFLTQKPVLVKLTRDEDMHYTGKRHPFTSLWQVGYDETGKILAYDLLLLANGGAYTDLSIAILERAMFHSDNAYFIPNIRIRGYACRTNLPPNTAFRGFGAPQGIFVIENIMDKIAAQLELDPLEIRKRNAYQNGQLTPYGQEITQSQLNNIFAKLADKANYALLRKEVAEFNKHNCRYKRGIGITPVKFGISFTTTLMNQGSALVWVYIDGSVSVSTGGVEMGQELSTKVAIVVSRVLGIPVNKIRVESSNSQRIGNASPTAASTGSDINGNAARLAAEKIKDNLAHCAVRLIQQKYNQTIDIKDIVFKDNRVFGKEYSETCVSFEELVRFAHSERVPLAAYGYYKTPGLWFDKEKGLGHPFHYYVYGAGLAEVELDTLLGEHKVRKLIIVHENGNSLNEAIDRGQIEGAVLQGIGWCTMEDLKYDAKGVYLSANPSTYKIPDIRDLPEKLVIEIIPSLTEEASVFGSKGIGEPPFIYGLSVFFALQSAFKEANPEKELSFPATPESLIQR</sequence>
<dbReference type="Pfam" id="PF01315">
    <property type="entry name" value="Ald_Xan_dh_C"/>
    <property type="match status" value="1"/>
</dbReference>
<evidence type="ECO:0000259" key="10">
    <source>
        <dbReference type="SMART" id="SM01008"/>
    </source>
</evidence>
<organism evidence="11 12">
    <name type="scientific">Cloacimonas acidaminovorans (strain Evry)</name>
    <dbReference type="NCBI Taxonomy" id="459349"/>
    <lineage>
        <taxon>Bacteria</taxon>
        <taxon>Pseudomonadati</taxon>
        <taxon>Candidatus Cloacimonadota</taxon>
        <taxon>Candidatus Cloacimonadia</taxon>
        <taxon>Candidatus Cloacimonadales</taxon>
        <taxon>Candidatus Cloacimonadaceae</taxon>
        <taxon>Candidatus Cloacimonas</taxon>
    </lineage>
</organism>
<dbReference type="EMBL" id="CU466930">
    <property type="protein sequence ID" value="CAO81614.1"/>
    <property type="molecule type" value="Genomic_DNA"/>
</dbReference>
<dbReference type="Proteomes" id="UP000002019">
    <property type="component" value="Chromosome"/>
</dbReference>
<keyword evidence="7" id="KW-0408">Iron</keyword>
<dbReference type="Gene3D" id="3.30.365.10">
    <property type="entry name" value="Aldehyde oxidase/xanthine dehydrogenase, molybdopterin binding domain"/>
    <property type="match status" value="4"/>
</dbReference>
<dbReference type="InterPro" id="IPR000674">
    <property type="entry name" value="Ald_Oxase/Xan_DH_a/b"/>
</dbReference>
<dbReference type="RefSeq" id="WP_015425472.1">
    <property type="nucleotide sequence ID" value="NC_020449.1"/>
</dbReference>
<dbReference type="AlphaFoldDB" id="B0VJF4"/>
<dbReference type="KEGG" id="caci:CLOAM1780"/>
<dbReference type="Pfam" id="PF20256">
    <property type="entry name" value="MoCoBD_2"/>
    <property type="match status" value="1"/>
</dbReference>
<accession>B0VJF4</accession>
<evidence type="ECO:0000256" key="4">
    <source>
        <dbReference type="ARBA" id="ARBA00022723"/>
    </source>
</evidence>
<dbReference type="Pfam" id="PF02738">
    <property type="entry name" value="MoCoBD_1"/>
    <property type="match status" value="1"/>
</dbReference>
<dbReference type="PANTHER" id="PTHR45444:SF3">
    <property type="entry name" value="XANTHINE DEHYDROGENASE"/>
    <property type="match status" value="1"/>
</dbReference>
<evidence type="ECO:0000256" key="3">
    <source>
        <dbReference type="ARBA" id="ARBA00022630"/>
    </source>
</evidence>
<dbReference type="FunFam" id="3.30.365.10:FF:000001">
    <property type="entry name" value="Xanthine dehydrogenase oxidase"/>
    <property type="match status" value="1"/>
</dbReference>
<dbReference type="Gene3D" id="3.90.1170.50">
    <property type="entry name" value="Aldehyde oxidase/xanthine dehydrogenase, a/b hammerhead"/>
    <property type="match status" value="1"/>
</dbReference>
<proteinExistence type="inferred from homology"/>
<evidence type="ECO:0000313" key="12">
    <source>
        <dbReference type="Proteomes" id="UP000002019"/>
    </source>
</evidence>
<dbReference type="InterPro" id="IPR008274">
    <property type="entry name" value="AldOxase/xan_DH_MoCoBD1"/>
</dbReference>
<keyword evidence="5" id="KW-0274">FAD</keyword>
<dbReference type="PANTHER" id="PTHR45444">
    <property type="entry name" value="XANTHINE DEHYDROGENASE"/>
    <property type="match status" value="1"/>
</dbReference>
<evidence type="ECO:0000256" key="2">
    <source>
        <dbReference type="ARBA" id="ARBA00006849"/>
    </source>
</evidence>
<comment type="cofactor">
    <cofactor evidence="1">
        <name>FAD</name>
        <dbReference type="ChEBI" id="CHEBI:57692"/>
    </cofactor>
</comment>
<reference evidence="11 12" key="1">
    <citation type="journal article" date="2008" name="J. Bacteriol.">
        <title>'Candidatus Cloacamonas acidaminovorans': genome sequence reconstruction provides a first glimpse of a new bacterial division.</title>
        <authorList>
            <person name="Pelletier E."/>
            <person name="Kreimeyer A."/>
            <person name="Bocs S."/>
            <person name="Rouy Z."/>
            <person name="Gyapay G."/>
            <person name="Chouari R."/>
            <person name="Riviere D."/>
            <person name="Ganesan A."/>
            <person name="Daegelen P."/>
            <person name="Sghir A."/>
            <person name="Cohen G.N."/>
            <person name="Medigue C."/>
            <person name="Weissenbach J."/>
            <person name="Le Paslier D."/>
        </authorList>
    </citation>
    <scope>NUCLEOTIDE SEQUENCE [LARGE SCALE GENOMIC DNA]</scope>
    <source>
        <strain evidence="12">Evry</strain>
    </source>
</reference>
<evidence type="ECO:0000256" key="5">
    <source>
        <dbReference type="ARBA" id="ARBA00022827"/>
    </source>
</evidence>
<dbReference type="STRING" id="459349.CLOAM1780"/>
<dbReference type="FunFam" id="3.30.365.10:FF:000003">
    <property type="entry name" value="Aldehyde oxidase 1"/>
    <property type="match status" value="1"/>
</dbReference>
<dbReference type="InterPro" id="IPR016208">
    <property type="entry name" value="Ald_Oxase/xanthine_DH-like"/>
</dbReference>
<keyword evidence="4" id="KW-0479">Metal-binding</keyword>
<gene>
    <name evidence="11" type="primary">xdhB</name>
    <name evidence="11" type="ordered locus">CLOAM1780</name>
</gene>
<comment type="cofactor">
    <cofactor evidence="9">
        <name>Mo-molybdopterin cytosine dinucleotide</name>
        <dbReference type="ChEBI" id="CHEBI:71308"/>
    </cofactor>
</comment>